<feature type="region of interest" description="Disordered" evidence="1">
    <location>
        <begin position="138"/>
        <end position="186"/>
    </location>
</feature>
<dbReference type="AlphaFoldDB" id="A0AAD4QVP1"/>
<feature type="compositionally biased region" description="Basic and acidic residues" evidence="1">
    <location>
        <begin position="176"/>
        <end position="185"/>
    </location>
</feature>
<dbReference type="Proteomes" id="UP001201812">
    <property type="component" value="Unassembled WGS sequence"/>
</dbReference>
<evidence type="ECO:0000256" key="1">
    <source>
        <dbReference type="SAM" id="MobiDB-lite"/>
    </source>
</evidence>
<feature type="compositionally biased region" description="Acidic residues" evidence="1">
    <location>
        <begin position="84"/>
        <end position="100"/>
    </location>
</feature>
<comment type="caution">
    <text evidence="2">The sequence shown here is derived from an EMBL/GenBank/DDBJ whole genome shotgun (WGS) entry which is preliminary data.</text>
</comment>
<proteinExistence type="predicted"/>
<feature type="region of interest" description="Disordered" evidence="1">
    <location>
        <begin position="50"/>
        <end position="109"/>
    </location>
</feature>
<feature type="compositionally biased region" description="Polar residues" evidence="1">
    <location>
        <begin position="156"/>
        <end position="175"/>
    </location>
</feature>
<protein>
    <submittedName>
        <fullName evidence="2">Uncharacterized protein</fullName>
    </submittedName>
</protein>
<accession>A0AAD4QVP1</accession>
<reference evidence="2" key="1">
    <citation type="submission" date="2022-01" db="EMBL/GenBank/DDBJ databases">
        <title>Genome Sequence Resource for Two Populations of Ditylenchus destructor, the Migratory Endoparasitic Phytonematode.</title>
        <authorList>
            <person name="Zhang H."/>
            <person name="Lin R."/>
            <person name="Xie B."/>
        </authorList>
    </citation>
    <scope>NUCLEOTIDE SEQUENCE</scope>
    <source>
        <strain evidence="2">BazhouSP</strain>
    </source>
</reference>
<evidence type="ECO:0000313" key="3">
    <source>
        <dbReference type="Proteomes" id="UP001201812"/>
    </source>
</evidence>
<organism evidence="2 3">
    <name type="scientific">Ditylenchus destructor</name>
    <dbReference type="NCBI Taxonomy" id="166010"/>
    <lineage>
        <taxon>Eukaryota</taxon>
        <taxon>Metazoa</taxon>
        <taxon>Ecdysozoa</taxon>
        <taxon>Nematoda</taxon>
        <taxon>Chromadorea</taxon>
        <taxon>Rhabditida</taxon>
        <taxon>Tylenchina</taxon>
        <taxon>Tylenchomorpha</taxon>
        <taxon>Sphaerularioidea</taxon>
        <taxon>Anguinidae</taxon>
        <taxon>Anguininae</taxon>
        <taxon>Ditylenchus</taxon>
    </lineage>
</organism>
<gene>
    <name evidence="2" type="ORF">DdX_21293</name>
</gene>
<sequence>MQVIPALRALPNFHQINFMLDGAPAHFSEERLPNFSETIAAFSRIHPSPIDDAIQPKISHEPVKRVPAKTAKNEEDSPAVSSPDLDEDDESGSSDNESDESDFRSDSVGGLDSGDLLDLIGWLGLPVHLIDNAIQPKVSQGPVKPAKNVKHREHPGQTSFPDQSLYDSADTSSYKSETHENDDRQTMASWRTRMNLEAMTTQGTTLAWDEDARSVCAH</sequence>
<dbReference type="EMBL" id="JAKKPZ010000779">
    <property type="protein sequence ID" value="KAI1692366.1"/>
    <property type="molecule type" value="Genomic_DNA"/>
</dbReference>
<keyword evidence="3" id="KW-1185">Reference proteome</keyword>
<evidence type="ECO:0000313" key="2">
    <source>
        <dbReference type="EMBL" id="KAI1692366.1"/>
    </source>
</evidence>
<name>A0AAD4QVP1_9BILA</name>